<dbReference type="PROSITE" id="PS00062">
    <property type="entry name" value="ALDOKETO_REDUCTASE_2"/>
    <property type="match status" value="1"/>
</dbReference>
<dbReference type="GO" id="GO:0016491">
    <property type="term" value="F:oxidoreductase activity"/>
    <property type="evidence" value="ECO:0007669"/>
    <property type="project" value="InterPro"/>
</dbReference>
<dbReference type="InterPro" id="IPR023210">
    <property type="entry name" value="NADP_OxRdtase_dom"/>
</dbReference>
<dbReference type="Proteomes" id="UP001443914">
    <property type="component" value="Unassembled WGS sequence"/>
</dbReference>
<evidence type="ECO:0000259" key="2">
    <source>
        <dbReference type="Pfam" id="PF00248"/>
    </source>
</evidence>
<dbReference type="Gene3D" id="3.20.20.100">
    <property type="entry name" value="NADP-dependent oxidoreductase domain"/>
    <property type="match status" value="1"/>
</dbReference>
<dbReference type="PRINTS" id="PR00069">
    <property type="entry name" value="ALDKETRDTASE"/>
</dbReference>
<evidence type="ECO:0000313" key="4">
    <source>
        <dbReference type="Proteomes" id="UP001443914"/>
    </source>
</evidence>
<protein>
    <recommendedName>
        <fullName evidence="2">NADP-dependent oxidoreductase domain-containing protein</fullName>
    </recommendedName>
</protein>
<gene>
    <name evidence="3" type="ORF">RND81_06G200600</name>
</gene>
<dbReference type="PANTHER" id="PTHR11732">
    <property type="entry name" value="ALDO/KETO REDUCTASE"/>
    <property type="match status" value="1"/>
</dbReference>
<feature type="domain" description="NADP-dependent oxidoreductase" evidence="2">
    <location>
        <begin position="3"/>
        <end position="206"/>
    </location>
</feature>
<evidence type="ECO:0000313" key="3">
    <source>
        <dbReference type="EMBL" id="KAK9715946.1"/>
    </source>
</evidence>
<feature type="binding site" evidence="1">
    <location>
        <position position="34"/>
    </location>
    <ligand>
        <name>substrate</name>
    </ligand>
</feature>
<name>A0AAW1KDD8_SAPOF</name>
<dbReference type="SUPFAM" id="SSF51430">
    <property type="entry name" value="NAD(P)-linked oxidoreductase"/>
    <property type="match status" value="1"/>
</dbReference>
<dbReference type="Pfam" id="PF00248">
    <property type="entry name" value="Aldo_ket_red"/>
    <property type="match status" value="1"/>
</dbReference>
<comment type="caution">
    <text evidence="3">The sequence shown here is derived from an EMBL/GenBank/DDBJ whole genome shotgun (WGS) entry which is preliminary data.</text>
</comment>
<dbReference type="InterPro" id="IPR036812">
    <property type="entry name" value="NAD(P)_OxRdtase_dom_sf"/>
</dbReference>
<evidence type="ECO:0000256" key="1">
    <source>
        <dbReference type="PIRSR" id="PIRSR000097-2"/>
    </source>
</evidence>
<dbReference type="EMBL" id="JBDFQZ010000006">
    <property type="protein sequence ID" value="KAK9715946.1"/>
    <property type="molecule type" value="Genomic_DNA"/>
</dbReference>
<dbReference type="PIRSF" id="PIRSF000097">
    <property type="entry name" value="AKR"/>
    <property type="match status" value="1"/>
</dbReference>
<organism evidence="3 4">
    <name type="scientific">Saponaria officinalis</name>
    <name type="common">Common soapwort</name>
    <name type="synonym">Lychnis saponaria</name>
    <dbReference type="NCBI Taxonomy" id="3572"/>
    <lineage>
        <taxon>Eukaryota</taxon>
        <taxon>Viridiplantae</taxon>
        <taxon>Streptophyta</taxon>
        <taxon>Embryophyta</taxon>
        <taxon>Tracheophyta</taxon>
        <taxon>Spermatophyta</taxon>
        <taxon>Magnoliopsida</taxon>
        <taxon>eudicotyledons</taxon>
        <taxon>Gunneridae</taxon>
        <taxon>Pentapetalae</taxon>
        <taxon>Caryophyllales</taxon>
        <taxon>Caryophyllaceae</taxon>
        <taxon>Caryophylleae</taxon>
        <taxon>Saponaria</taxon>
    </lineage>
</organism>
<dbReference type="InterPro" id="IPR020471">
    <property type="entry name" value="AKR"/>
</dbReference>
<dbReference type="PROSITE" id="PS00063">
    <property type="entry name" value="ALDOKETO_REDUCTASE_3"/>
    <property type="match status" value="1"/>
</dbReference>
<sequence>MVMNYDHLPEDVPKALERTLADLQLDYLDLYLIHFPVKEKKGEFGNEYEKFLAPDIPATWKAMEGLYNSGKVRAIGVSNFSTKKLQDLLEVARVPPAVNQVECHPIWQQAKLHEFCKSKGIHLSGYSPLGSQLADAKKNGGLLGNPVLRLVAEKLGKSPAQVALRWGIQMGHSVLPKTSSEGRLKQNLDIFDWSIPEDLFSKFSEIKQEKFVKVENYVHEKSAGYKTLEELWDGEV</sequence>
<reference evidence="3" key="1">
    <citation type="submission" date="2024-03" db="EMBL/GenBank/DDBJ databases">
        <title>WGS assembly of Saponaria officinalis var. Norfolk2.</title>
        <authorList>
            <person name="Jenkins J."/>
            <person name="Shu S."/>
            <person name="Grimwood J."/>
            <person name="Barry K."/>
            <person name="Goodstein D."/>
            <person name="Schmutz J."/>
            <person name="Leebens-Mack J."/>
            <person name="Osbourn A."/>
        </authorList>
    </citation>
    <scope>NUCLEOTIDE SEQUENCE [LARGE SCALE GENOMIC DNA]</scope>
    <source>
        <strain evidence="3">JIC</strain>
    </source>
</reference>
<accession>A0AAW1KDD8</accession>
<proteinExistence type="predicted"/>
<dbReference type="InterPro" id="IPR018170">
    <property type="entry name" value="Aldo/ket_reductase_CS"/>
</dbReference>
<dbReference type="AlphaFoldDB" id="A0AAW1KDD8"/>
<keyword evidence="4" id="KW-1185">Reference proteome</keyword>